<dbReference type="Pfam" id="PF13602">
    <property type="entry name" value="ADH_zinc_N_2"/>
    <property type="match status" value="1"/>
</dbReference>
<dbReference type="SMART" id="SM00829">
    <property type="entry name" value="PKS_ER"/>
    <property type="match status" value="1"/>
</dbReference>
<dbReference type="InterPro" id="IPR020843">
    <property type="entry name" value="ER"/>
</dbReference>
<dbReference type="PANTHER" id="PTHR43482">
    <property type="entry name" value="PROTEIN AST1-RELATED"/>
    <property type="match status" value="1"/>
</dbReference>
<dbReference type="CDD" id="cd05289">
    <property type="entry name" value="MDR_like_2"/>
    <property type="match status" value="1"/>
</dbReference>
<gene>
    <name evidence="2" type="ORF">IAG42_31140</name>
</gene>
<dbReference type="Gene3D" id="3.40.50.720">
    <property type="entry name" value="NAD(P)-binding Rossmann-like Domain"/>
    <property type="match status" value="1"/>
</dbReference>
<protein>
    <submittedName>
        <fullName evidence="2">NADP-dependent oxidoreductase</fullName>
    </submittedName>
</protein>
<dbReference type="KEGG" id="sxn:IAG42_31140"/>
<dbReference type="Pfam" id="PF08240">
    <property type="entry name" value="ADH_N"/>
    <property type="match status" value="1"/>
</dbReference>
<evidence type="ECO:0000313" key="2">
    <source>
        <dbReference type="EMBL" id="QNS07622.1"/>
    </source>
</evidence>
<dbReference type="Gene3D" id="3.90.180.10">
    <property type="entry name" value="Medium-chain alcohol dehydrogenases, catalytic domain"/>
    <property type="match status" value="1"/>
</dbReference>
<dbReference type="InterPro" id="IPR013154">
    <property type="entry name" value="ADH-like_N"/>
</dbReference>
<dbReference type="SUPFAM" id="SSF50129">
    <property type="entry name" value="GroES-like"/>
    <property type="match status" value="1"/>
</dbReference>
<dbReference type="PANTHER" id="PTHR43482:SF1">
    <property type="entry name" value="PROTEIN AST1-RELATED"/>
    <property type="match status" value="1"/>
</dbReference>
<dbReference type="Proteomes" id="UP000516428">
    <property type="component" value="Chromosome"/>
</dbReference>
<evidence type="ECO:0000313" key="3">
    <source>
        <dbReference type="Proteomes" id="UP000516428"/>
    </source>
</evidence>
<name>A0A7H1BFW7_9ACTN</name>
<dbReference type="InterPro" id="IPR052585">
    <property type="entry name" value="Lipid_raft_assoc_Zn_ADH"/>
</dbReference>
<dbReference type="InterPro" id="IPR011032">
    <property type="entry name" value="GroES-like_sf"/>
</dbReference>
<sequence length="319" mass="32097">MNAEEQTRAVVAEGYGGVDVLREVTVPVPEPGPGQVRIRVEAATVNPVDLATRSGALVEAGLMAARARTGLGWDVAGVVDRIGAGVRAFETGQRVIGLRDLLDVSLGAYAGHLVLDAGAVAPAPPGVDAVAAATLPLNGLTALQALNLLGLSAGDTLLVTGAAGAVGGFAVELAARRGLRVVAQAGATDEEFVRGAGAEWTVDRAAEDLATEVRRLVPGGVDAALDAAGSGVRAHAAVRTGGAHVTVVGGAVPLPLRGIRVHRQWISADGAALAELAALKLTLRVADVLPLERAAEAHRRVAEGGLRGRLVLVPSPGAA</sequence>
<reference evidence="2 3" key="1">
    <citation type="submission" date="2020-09" db="EMBL/GenBank/DDBJ databases">
        <title>A novel species.</title>
        <authorList>
            <person name="Gao J."/>
        </authorList>
    </citation>
    <scope>NUCLEOTIDE SEQUENCE [LARGE SCALE GENOMIC DNA]</scope>
    <source>
        <strain evidence="2 3">CRXT-Y-14</strain>
    </source>
</reference>
<proteinExistence type="predicted"/>
<dbReference type="RefSeq" id="WP_188340284.1">
    <property type="nucleotide sequence ID" value="NZ_CP061281.1"/>
</dbReference>
<dbReference type="EMBL" id="CP061281">
    <property type="protein sequence ID" value="QNS07622.1"/>
    <property type="molecule type" value="Genomic_DNA"/>
</dbReference>
<accession>A0A7H1BFW7</accession>
<evidence type="ECO:0000259" key="1">
    <source>
        <dbReference type="SMART" id="SM00829"/>
    </source>
</evidence>
<keyword evidence="3" id="KW-1185">Reference proteome</keyword>
<feature type="domain" description="Enoyl reductase (ER)" evidence="1">
    <location>
        <begin position="16"/>
        <end position="312"/>
    </location>
</feature>
<dbReference type="InterPro" id="IPR036291">
    <property type="entry name" value="NAD(P)-bd_dom_sf"/>
</dbReference>
<dbReference type="SUPFAM" id="SSF51735">
    <property type="entry name" value="NAD(P)-binding Rossmann-fold domains"/>
    <property type="match status" value="1"/>
</dbReference>
<organism evidence="2 3">
    <name type="scientific">Streptomyces xanthii</name>
    <dbReference type="NCBI Taxonomy" id="2768069"/>
    <lineage>
        <taxon>Bacteria</taxon>
        <taxon>Bacillati</taxon>
        <taxon>Actinomycetota</taxon>
        <taxon>Actinomycetes</taxon>
        <taxon>Kitasatosporales</taxon>
        <taxon>Streptomycetaceae</taxon>
        <taxon>Streptomyces</taxon>
    </lineage>
</organism>
<dbReference type="AlphaFoldDB" id="A0A7H1BFW7"/>
<dbReference type="GO" id="GO:0016491">
    <property type="term" value="F:oxidoreductase activity"/>
    <property type="evidence" value="ECO:0007669"/>
    <property type="project" value="InterPro"/>
</dbReference>